<keyword evidence="3" id="KW-1185">Reference proteome</keyword>
<dbReference type="InterPro" id="IPR012340">
    <property type="entry name" value="NA-bd_OB-fold"/>
</dbReference>
<evidence type="ECO:0008006" key="4">
    <source>
        <dbReference type="Google" id="ProtNLM"/>
    </source>
</evidence>
<dbReference type="STRING" id="229205.SAMN05444372_101166"/>
<dbReference type="Proteomes" id="UP000184020">
    <property type="component" value="Unassembled WGS sequence"/>
</dbReference>
<evidence type="ECO:0000313" key="3">
    <source>
        <dbReference type="Proteomes" id="UP000184020"/>
    </source>
</evidence>
<protein>
    <recommendedName>
        <fullName evidence="4">DUF3127 domain-containing protein</fullName>
    </recommendedName>
</protein>
<dbReference type="AlphaFoldDB" id="A0A1M5FJX7"/>
<dbReference type="InterPro" id="IPR021474">
    <property type="entry name" value="DUF3127"/>
</dbReference>
<proteinExistence type="predicted"/>
<feature type="compositionally biased region" description="Acidic residues" evidence="1">
    <location>
        <begin position="118"/>
        <end position="127"/>
    </location>
</feature>
<dbReference type="SUPFAM" id="SSF50249">
    <property type="entry name" value="Nucleic acid-binding proteins"/>
    <property type="match status" value="1"/>
</dbReference>
<reference evidence="3" key="1">
    <citation type="submission" date="2016-11" db="EMBL/GenBank/DDBJ databases">
        <authorList>
            <person name="Varghese N."/>
            <person name="Submissions S."/>
        </authorList>
    </citation>
    <scope>NUCLEOTIDE SEQUENCE [LARGE SCALE GENOMIC DNA]</scope>
    <source>
        <strain evidence="3">DSM 17659</strain>
    </source>
</reference>
<gene>
    <name evidence="2" type="ORF">SAMN05444372_101166</name>
</gene>
<dbReference type="Pfam" id="PF11325">
    <property type="entry name" value="DUF3127"/>
    <property type="match status" value="1"/>
</dbReference>
<dbReference type="EMBL" id="FQWF01000001">
    <property type="protein sequence ID" value="SHF91785.1"/>
    <property type="molecule type" value="Genomic_DNA"/>
</dbReference>
<feature type="region of interest" description="Disordered" evidence="1">
    <location>
        <begin position="95"/>
        <end position="127"/>
    </location>
</feature>
<evidence type="ECO:0000313" key="2">
    <source>
        <dbReference type="EMBL" id="SHF91785.1"/>
    </source>
</evidence>
<name>A0A1M5FJX7_9FLAO</name>
<organism evidence="2 3">
    <name type="scientific">Flavobacterium micromati</name>
    <dbReference type="NCBI Taxonomy" id="229205"/>
    <lineage>
        <taxon>Bacteria</taxon>
        <taxon>Pseudomonadati</taxon>
        <taxon>Bacteroidota</taxon>
        <taxon>Flavobacteriia</taxon>
        <taxon>Flavobacteriales</taxon>
        <taxon>Flavobacteriaceae</taxon>
        <taxon>Flavobacterium</taxon>
    </lineage>
</organism>
<sequence length="127" mass="14210">MMEVTGKVKMIDQTKEVGSGGFKKRDIVVTTDEQYPQHILVQFVQDKCDLLNGFQVGEPVKIDINLRGREWTNPQGEVVYFNTIQGWRIAKLQGESPSAAQMPPMPTAQAFAPATNLNEEEADDLPF</sequence>
<evidence type="ECO:0000256" key="1">
    <source>
        <dbReference type="SAM" id="MobiDB-lite"/>
    </source>
</evidence>
<feature type="compositionally biased region" description="Low complexity" evidence="1">
    <location>
        <begin position="96"/>
        <end position="115"/>
    </location>
</feature>
<accession>A0A1M5FJX7</accession>